<dbReference type="PROSITE" id="PS51257">
    <property type="entry name" value="PROKAR_LIPOPROTEIN"/>
    <property type="match status" value="1"/>
</dbReference>
<dbReference type="PANTHER" id="PTHR10516:SF443">
    <property type="entry name" value="FK506-BINDING PROTEIN 59-RELATED"/>
    <property type="match status" value="1"/>
</dbReference>
<dbReference type="PROSITE" id="PS50059">
    <property type="entry name" value="FKBP_PPIASE"/>
    <property type="match status" value="1"/>
</dbReference>
<keyword evidence="2 4" id="KW-0697">Rotamase</keyword>
<proteinExistence type="inferred from homology"/>
<reference evidence="6" key="1">
    <citation type="submission" date="2020-05" db="EMBL/GenBank/DDBJ databases">
        <title>Chitinophaga laudate sp. nov., isolated from a tropical peat swamp.</title>
        <authorList>
            <person name="Goh C.B.S."/>
            <person name="Lee M.S."/>
            <person name="Parimannan S."/>
            <person name="Pasbakhsh P."/>
            <person name="Yule C.M."/>
            <person name="Rajandas H."/>
            <person name="Loke S."/>
            <person name="Croft L."/>
            <person name="Tan J.B.L."/>
        </authorList>
    </citation>
    <scope>NUCLEOTIDE SEQUENCE</scope>
    <source>
        <strain evidence="6">Mgbs1</strain>
    </source>
</reference>
<keyword evidence="3 4" id="KW-0413">Isomerase</keyword>
<dbReference type="Proteomes" id="UP000281028">
    <property type="component" value="Unassembled WGS sequence"/>
</dbReference>
<evidence type="ECO:0000256" key="2">
    <source>
        <dbReference type="ARBA" id="ARBA00023110"/>
    </source>
</evidence>
<dbReference type="EC" id="5.2.1.8" evidence="5"/>
<dbReference type="Gene3D" id="3.10.50.40">
    <property type="match status" value="1"/>
</dbReference>
<dbReference type="PANTHER" id="PTHR10516">
    <property type="entry name" value="PEPTIDYL-PROLYL CIS-TRANS ISOMERASE"/>
    <property type="match status" value="1"/>
</dbReference>
<dbReference type="OrthoDB" id="669809at2"/>
<evidence type="ECO:0000256" key="1">
    <source>
        <dbReference type="ARBA" id="ARBA00000971"/>
    </source>
</evidence>
<dbReference type="AlphaFoldDB" id="A0A433WDB3"/>
<comment type="similarity">
    <text evidence="5">Belongs to the FKBP-type PPIase family.</text>
</comment>
<accession>A0A433WDB3</accession>
<dbReference type="RefSeq" id="WP_127042955.1">
    <property type="nucleotide sequence ID" value="NZ_JAABOK010000010.1"/>
</dbReference>
<evidence type="ECO:0000256" key="4">
    <source>
        <dbReference type="PROSITE-ProRule" id="PRU00277"/>
    </source>
</evidence>
<dbReference type="Pfam" id="PF00254">
    <property type="entry name" value="FKBP_C"/>
    <property type="match status" value="1"/>
</dbReference>
<evidence type="ECO:0000313" key="7">
    <source>
        <dbReference type="Proteomes" id="UP000281028"/>
    </source>
</evidence>
<dbReference type="SUPFAM" id="SSF54534">
    <property type="entry name" value="FKBP-like"/>
    <property type="match status" value="1"/>
</dbReference>
<comment type="caution">
    <text evidence="6">The sequence shown here is derived from an EMBL/GenBank/DDBJ whole genome shotgun (WGS) entry which is preliminary data.</text>
</comment>
<evidence type="ECO:0000313" key="6">
    <source>
        <dbReference type="EMBL" id="NSL91082.1"/>
    </source>
</evidence>
<dbReference type="EMBL" id="RIAR02000001">
    <property type="protein sequence ID" value="NSL91082.1"/>
    <property type="molecule type" value="Genomic_DNA"/>
</dbReference>
<gene>
    <name evidence="6" type="ORF">ECE50_029940</name>
</gene>
<evidence type="ECO:0000256" key="5">
    <source>
        <dbReference type="RuleBase" id="RU003915"/>
    </source>
</evidence>
<protein>
    <recommendedName>
        <fullName evidence="5">Peptidyl-prolyl cis-trans isomerase</fullName>
        <ecNumber evidence="5">5.2.1.8</ecNumber>
    </recommendedName>
</protein>
<sequence>MKKVLLLGGMIIAVLAACSKKESTQENFDHVAQYDKDSVSITSYLKAKNITASHDPRGIFWNIIDSGDQKNKPNQNANVTVEYKGTFLNGTGFDSSKSVSFDLNRVIPGWTIGMQKIGKGGRIQLFIPSYYAYMQYGQGSVPPNTPLVFDVKLINLQVK</sequence>
<evidence type="ECO:0000256" key="3">
    <source>
        <dbReference type="ARBA" id="ARBA00023235"/>
    </source>
</evidence>
<comment type="catalytic activity">
    <reaction evidence="1 4 5">
        <text>[protein]-peptidylproline (omega=180) = [protein]-peptidylproline (omega=0)</text>
        <dbReference type="Rhea" id="RHEA:16237"/>
        <dbReference type="Rhea" id="RHEA-COMP:10747"/>
        <dbReference type="Rhea" id="RHEA-COMP:10748"/>
        <dbReference type="ChEBI" id="CHEBI:83833"/>
        <dbReference type="ChEBI" id="CHEBI:83834"/>
        <dbReference type="EC" id="5.2.1.8"/>
    </reaction>
</comment>
<dbReference type="InterPro" id="IPR050689">
    <property type="entry name" value="FKBP-type_PPIase"/>
</dbReference>
<dbReference type="InterPro" id="IPR046357">
    <property type="entry name" value="PPIase_dom_sf"/>
</dbReference>
<dbReference type="InterPro" id="IPR001179">
    <property type="entry name" value="PPIase_FKBP_dom"/>
</dbReference>
<organism evidence="6 7">
    <name type="scientific">Chitinophaga solisilvae</name>
    <dbReference type="NCBI Taxonomy" id="1233460"/>
    <lineage>
        <taxon>Bacteria</taxon>
        <taxon>Pseudomonadati</taxon>
        <taxon>Bacteroidota</taxon>
        <taxon>Chitinophagia</taxon>
        <taxon>Chitinophagales</taxon>
        <taxon>Chitinophagaceae</taxon>
        <taxon>Chitinophaga</taxon>
    </lineage>
</organism>
<name>A0A433WDB3_9BACT</name>
<dbReference type="GO" id="GO:0003755">
    <property type="term" value="F:peptidyl-prolyl cis-trans isomerase activity"/>
    <property type="evidence" value="ECO:0007669"/>
    <property type="project" value="UniProtKB-UniRule"/>
</dbReference>
<keyword evidence="7" id="KW-1185">Reference proteome</keyword>